<dbReference type="EMBL" id="JARKIK010000080">
    <property type="protein sequence ID" value="KAK8726067.1"/>
    <property type="molecule type" value="Genomic_DNA"/>
</dbReference>
<gene>
    <name evidence="2" type="ORF">OTU49_010366</name>
</gene>
<organism evidence="2 3">
    <name type="scientific">Cherax quadricarinatus</name>
    <name type="common">Australian red claw crayfish</name>
    <dbReference type="NCBI Taxonomy" id="27406"/>
    <lineage>
        <taxon>Eukaryota</taxon>
        <taxon>Metazoa</taxon>
        <taxon>Ecdysozoa</taxon>
        <taxon>Arthropoda</taxon>
        <taxon>Crustacea</taxon>
        <taxon>Multicrustacea</taxon>
        <taxon>Malacostraca</taxon>
        <taxon>Eumalacostraca</taxon>
        <taxon>Eucarida</taxon>
        <taxon>Decapoda</taxon>
        <taxon>Pleocyemata</taxon>
        <taxon>Astacidea</taxon>
        <taxon>Parastacoidea</taxon>
        <taxon>Parastacidae</taxon>
        <taxon>Cherax</taxon>
    </lineage>
</organism>
<keyword evidence="1" id="KW-0472">Membrane</keyword>
<proteinExistence type="predicted"/>
<feature type="non-terminal residue" evidence="2">
    <location>
        <position position="1"/>
    </location>
</feature>
<dbReference type="Proteomes" id="UP001445076">
    <property type="component" value="Unassembled WGS sequence"/>
</dbReference>
<reference evidence="2 3" key="1">
    <citation type="journal article" date="2024" name="BMC Genomics">
        <title>Genome assembly of redclaw crayfish (Cherax quadricarinatus) provides insights into its immune adaptation and hypoxia tolerance.</title>
        <authorList>
            <person name="Liu Z."/>
            <person name="Zheng J."/>
            <person name="Li H."/>
            <person name="Fang K."/>
            <person name="Wang S."/>
            <person name="He J."/>
            <person name="Zhou D."/>
            <person name="Weng S."/>
            <person name="Chi M."/>
            <person name="Gu Z."/>
            <person name="He J."/>
            <person name="Li F."/>
            <person name="Wang M."/>
        </authorList>
    </citation>
    <scope>NUCLEOTIDE SEQUENCE [LARGE SCALE GENOMIC DNA]</scope>
    <source>
        <strain evidence="2">ZL_2023a</strain>
    </source>
</reference>
<feature type="transmembrane region" description="Helical" evidence="1">
    <location>
        <begin position="83"/>
        <end position="104"/>
    </location>
</feature>
<evidence type="ECO:0000256" key="1">
    <source>
        <dbReference type="SAM" id="Phobius"/>
    </source>
</evidence>
<keyword evidence="1" id="KW-1133">Transmembrane helix</keyword>
<sequence length="138" mass="15291">CPWLPEPETQVLGIYDQGKLLLVAGLFLTYSSIYCILSLCVVVGVIKGSVKLLQGWVAFTGVHNIVILVFLLVPLPFTTLPHLVFAIAHFIISLYTWAVVKSYMFSLKIEKNKLLLPEGSITDYLVDGIDVTEIPVEV</sequence>
<feature type="transmembrane region" description="Helical" evidence="1">
    <location>
        <begin position="56"/>
        <end position="77"/>
    </location>
</feature>
<name>A0AAW0W8Q0_CHEQU</name>
<dbReference type="AlphaFoldDB" id="A0AAW0W8Q0"/>
<comment type="caution">
    <text evidence="2">The sequence shown here is derived from an EMBL/GenBank/DDBJ whole genome shotgun (WGS) entry which is preliminary data.</text>
</comment>
<keyword evidence="3" id="KW-1185">Reference proteome</keyword>
<keyword evidence="1" id="KW-0812">Transmembrane</keyword>
<feature type="transmembrane region" description="Helical" evidence="1">
    <location>
        <begin position="20"/>
        <end position="44"/>
    </location>
</feature>
<protein>
    <submittedName>
        <fullName evidence="2">Uncharacterized protein</fullName>
    </submittedName>
</protein>
<evidence type="ECO:0000313" key="2">
    <source>
        <dbReference type="EMBL" id="KAK8726067.1"/>
    </source>
</evidence>
<accession>A0AAW0W8Q0</accession>
<evidence type="ECO:0000313" key="3">
    <source>
        <dbReference type="Proteomes" id="UP001445076"/>
    </source>
</evidence>